<evidence type="ECO:0000256" key="5">
    <source>
        <dbReference type="ARBA" id="ARBA00038359"/>
    </source>
</evidence>
<dbReference type="InterPro" id="IPR049326">
    <property type="entry name" value="Rhodopsin_dom_fungi"/>
</dbReference>
<dbReference type="EMBL" id="DF933830">
    <property type="protein sequence ID" value="GAM38997.1"/>
    <property type="molecule type" value="Genomic_DNA"/>
</dbReference>
<feature type="transmembrane region" description="Helical" evidence="6">
    <location>
        <begin position="100"/>
        <end position="125"/>
    </location>
</feature>
<dbReference type="InterPro" id="IPR052337">
    <property type="entry name" value="SAT4-like"/>
</dbReference>
<accession>A0A6V8HC22</accession>
<keyword evidence="3 6" id="KW-1133">Transmembrane helix</keyword>
<name>A0A6V8HC22_TALPI</name>
<organism evidence="8 9">
    <name type="scientific">Talaromyces pinophilus</name>
    <name type="common">Penicillium pinophilum</name>
    <dbReference type="NCBI Taxonomy" id="128442"/>
    <lineage>
        <taxon>Eukaryota</taxon>
        <taxon>Fungi</taxon>
        <taxon>Dikarya</taxon>
        <taxon>Ascomycota</taxon>
        <taxon>Pezizomycotina</taxon>
        <taxon>Eurotiomycetes</taxon>
        <taxon>Eurotiomycetidae</taxon>
        <taxon>Eurotiales</taxon>
        <taxon>Trichocomaceae</taxon>
        <taxon>Talaromyces</taxon>
        <taxon>Talaromyces sect. Talaromyces</taxon>
    </lineage>
</organism>
<comment type="subcellular location">
    <subcellularLocation>
        <location evidence="1">Membrane</location>
        <topology evidence="1">Multi-pass membrane protein</topology>
    </subcellularLocation>
</comment>
<dbReference type="Proteomes" id="UP000053095">
    <property type="component" value="Unassembled WGS sequence"/>
</dbReference>
<feature type="transmembrane region" description="Helical" evidence="6">
    <location>
        <begin position="134"/>
        <end position="156"/>
    </location>
</feature>
<evidence type="ECO:0000256" key="2">
    <source>
        <dbReference type="ARBA" id="ARBA00022692"/>
    </source>
</evidence>
<evidence type="ECO:0000256" key="4">
    <source>
        <dbReference type="ARBA" id="ARBA00023136"/>
    </source>
</evidence>
<comment type="caution">
    <text evidence="8">The sequence shown here is derived from an EMBL/GenBank/DDBJ whole genome shotgun (WGS) entry which is preliminary data.</text>
</comment>
<evidence type="ECO:0000313" key="9">
    <source>
        <dbReference type="Proteomes" id="UP000053095"/>
    </source>
</evidence>
<reference evidence="9" key="1">
    <citation type="journal article" date="2015" name="Genome Announc.">
        <title>Draft genome sequence of Talaromyces cellulolyticus strain Y-94, a source of lignocellulosic biomass-degrading enzymes.</title>
        <authorList>
            <person name="Fujii T."/>
            <person name="Koike H."/>
            <person name="Sawayama S."/>
            <person name="Yano S."/>
            <person name="Inoue H."/>
        </authorList>
    </citation>
    <scope>NUCLEOTIDE SEQUENCE [LARGE SCALE GENOMIC DNA]</scope>
    <source>
        <strain evidence="9">Y-94</strain>
    </source>
</reference>
<sequence>MNSTNNPRQQQNGFNTHQTDSLVCLWVLFSVSSVVMILRLVSQFGILRIIRTDDVLMIIAWTLQAGKATTSTIAIYWGLGLHDWQLPSKQAFKNVMKFEMFSMIFGTLCGLFGRVSFAVFLLYFIQRVSRPRTYLVWVIIVLQVVVNVLFLAIILAQCAPSVKGAWYAGLCRTSESVLAMQYVQGAINAASNICLTFLAVGLVLQIHASGYAKASLGILLSFSLIATVAEIVDTVEVSKTRNEGSDFAYRLNTWNYWYA</sequence>
<dbReference type="Pfam" id="PF20684">
    <property type="entry name" value="Fung_rhodopsin"/>
    <property type="match status" value="1"/>
</dbReference>
<evidence type="ECO:0000256" key="3">
    <source>
        <dbReference type="ARBA" id="ARBA00022989"/>
    </source>
</evidence>
<evidence type="ECO:0000256" key="1">
    <source>
        <dbReference type="ARBA" id="ARBA00004141"/>
    </source>
</evidence>
<protein>
    <recommendedName>
        <fullName evidence="7">Rhodopsin domain-containing protein</fullName>
    </recommendedName>
</protein>
<feature type="transmembrane region" description="Helical" evidence="6">
    <location>
        <begin position="20"/>
        <end position="42"/>
    </location>
</feature>
<gene>
    <name evidence="8" type="ORF">TCE0_034f10182</name>
</gene>
<comment type="similarity">
    <text evidence="5">Belongs to the SAT4 family.</text>
</comment>
<dbReference type="GO" id="GO:0016020">
    <property type="term" value="C:membrane"/>
    <property type="evidence" value="ECO:0007669"/>
    <property type="project" value="UniProtKB-SubCell"/>
</dbReference>
<keyword evidence="9" id="KW-1185">Reference proteome</keyword>
<dbReference type="AlphaFoldDB" id="A0A6V8HC22"/>
<keyword evidence="4 6" id="KW-0472">Membrane</keyword>
<feature type="transmembrane region" description="Helical" evidence="6">
    <location>
        <begin position="54"/>
        <end position="80"/>
    </location>
</feature>
<keyword evidence="2 6" id="KW-0812">Transmembrane</keyword>
<dbReference type="PANTHER" id="PTHR33048:SF146">
    <property type="entry name" value="INTEGRAL MEMBRANE PROTEIN"/>
    <property type="match status" value="1"/>
</dbReference>
<evidence type="ECO:0000259" key="7">
    <source>
        <dbReference type="Pfam" id="PF20684"/>
    </source>
</evidence>
<feature type="transmembrane region" description="Helical" evidence="6">
    <location>
        <begin position="182"/>
        <end position="204"/>
    </location>
</feature>
<feature type="domain" description="Rhodopsin" evidence="7">
    <location>
        <begin position="38"/>
        <end position="257"/>
    </location>
</feature>
<evidence type="ECO:0000313" key="8">
    <source>
        <dbReference type="EMBL" id="GAM38997.1"/>
    </source>
</evidence>
<proteinExistence type="inferred from homology"/>
<dbReference type="PANTHER" id="PTHR33048">
    <property type="entry name" value="PTH11-LIKE INTEGRAL MEMBRANE PROTEIN (AFU_ORTHOLOGUE AFUA_5G11245)"/>
    <property type="match status" value="1"/>
</dbReference>
<evidence type="ECO:0000256" key="6">
    <source>
        <dbReference type="SAM" id="Phobius"/>
    </source>
</evidence>